<keyword evidence="3" id="KW-1185">Reference proteome</keyword>
<feature type="region of interest" description="Disordered" evidence="1">
    <location>
        <begin position="48"/>
        <end position="90"/>
    </location>
</feature>
<feature type="compositionally biased region" description="Low complexity" evidence="1">
    <location>
        <begin position="117"/>
        <end position="145"/>
    </location>
</feature>
<organism evidence="2 3">
    <name type="scientific">Parnassius mnemosyne</name>
    <name type="common">clouded apollo</name>
    <dbReference type="NCBI Taxonomy" id="213953"/>
    <lineage>
        <taxon>Eukaryota</taxon>
        <taxon>Metazoa</taxon>
        <taxon>Ecdysozoa</taxon>
        <taxon>Arthropoda</taxon>
        <taxon>Hexapoda</taxon>
        <taxon>Insecta</taxon>
        <taxon>Pterygota</taxon>
        <taxon>Neoptera</taxon>
        <taxon>Endopterygota</taxon>
        <taxon>Lepidoptera</taxon>
        <taxon>Glossata</taxon>
        <taxon>Ditrysia</taxon>
        <taxon>Papilionoidea</taxon>
        <taxon>Papilionidae</taxon>
        <taxon>Parnassiinae</taxon>
        <taxon>Parnassini</taxon>
        <taxon>Parnassius</taxon>
        <taxon>Driopa</taxon>
    </lineage>
</organism>
<feature type="region of interest" description="Disordered" evidence="1">
    <location>
        <begin position="103"/>
        <end position="145"/>
    </location>
</feature>
<comment type="caution">
    <text evidence="2">The sequence shown here is derived from an EMBL/GenBank/DDBJ whole genome shotgun (WGS) entry which is preliminary data.</text>
</comment>
<accession>A0AAV1KIQ8</accession>
<sequence>MNTANGIQKGFANSFVKSSKSLISPLLTRERGFGGVLVTFGVRRHAAAGRAAGRAAGGSPGDDSDYFTPEEPATTLLTSPRPSKPEAGGMTVECAPQRWALPHHVTSLPGTPLSQWSARSSGESYSSTSSSRQLLAAALPPAAPV</sequence>
<evidence type="ECO:0000313" key="3">
    <source>
        <dbReference type="Proteomes" id="UP001314205"/>
    </source>
</evidence>
<dbReference type="EMBL" id="CAVLGL010000035">
    <property type="protein sequence ID" value="CAK1582214.1"/>
    <property type="molecule type" value="Genomic_DNA"/>
</dbReference>
<name>A0AAV1KIQ8_9NEOP</name>
<protein>
    <submittedName>
        <fullName evidence="2">Uncharacterized protein</fullName>
    </submittedName>
</protein>
<reference evidence="2 3" key="1">
    <citation type="submission" date="2023-11" db="EMBL/GenBank/DDBJ databases">
        <authorList>
            <person name="Hedman E."/>
            <person name="Englund M."/>
            <person name="Stromberg M."/>
            <person name="Nyberg Akerstrom W."/>
            <person name="Nylinder S."/>
            <person name="Jareborg N."/>
            <person name="Kallberg Y."/>
            <person name="Kronander E."/>
        </authorList>
    </citation>
    <scope>NUCLEOTIDE SEQUENCE [LARGE SCALE GENOMIC DNA]</scope>
</reference>
<gene>
    <name evidence="2" type="ORF">PARMNEM_LOCUS3778</name>
</gene>
<evidence type="ECO:0000256" key="1">
    <source>
        <dbReference type="SAM" id="MobiDB-lite"/>
    </source>
</evidence>
<evidence type="ECO:0000313" key="2">
    <source>
        <dbReference type="EMBL" id="CAK1582214.1"/>
    </source>
</evidence>
<dbReference type="Proteomes" id="UP001314205">
    <property type="component" value="Unassembled WGS sequence"/>
</dbReference>
<dbReference type="AlphaFoldDB" id="A0AAV1KIQ8"/>
<proteinExistence type="predicted"/>